<proteinExistence type="predicted"/>
<dbReference type="AlphaFoldDB" id="A0A1E3JEF5"/>
<dbReference type="Proteomes" id="UP000095149">
    <property type="component" value="Unassembled WGS sequence"/>
</dbReference>
<comment type="caution">
    <text evidence="1">The sequence shown here is derived from an EMBL/GenBank/DDBJ whole genome shotgun (WGS) entry which is preliminary data.</text>
</comment>
<name>A0A1E3JEF5_9TREE</name>
<organism evidence="1 2">
    <name type="scientific">Cryptococcus amylolentus CBS 6273</name>
    <dbReference type="NCBI Taxonomy" id="1296118"/>
    <lineage>
        <taxon>Eukaryota</taxon>
        <taxon>Fungi</taxon>
        <taxon>Dikarya</taxon>
        <taxon>Basidiomycota</taxon>
        <taxon>Agaricomycotina</taxon>
        <taxon>Tremellomycetes</taxon>
        <taxon>Tremellales</taxon>
        <taxon>Cryptococcaceae</taxon>
        <taxon>Cryptococcus</taxon>
    </lineage>
</organism>
<protein>
    <submittedName>
        <fullName evidence="1">Uncharacterized protein</fullName>
    </submittedName>
</protein>
<evidence type="ECO:0000313" key="1">
    <source>
        <dbReference type="EMBL" id="ODN99249.1"/>
    </source>
</evidence>
<gene>
    <name evidence="1" type="ORF">I350_07408</name>
</gene>
<sequence>MFTRSGGSGVFIIDSISAPDPDRPRSIVFELLYDLEKAASSFSRIISLYVDPNETNPPDLVDEAIGVTWASVVHDGKPNSANRVYPAEWRGSRLGHNLIADTYYVNREFIVEGRLIIKCDLNLPFRWAFRFPTHARWEKTPLPRKGQELDLVSKVVNRHADGVYVLEPFNVVFTASTAPSRTGLFTTRNSLLSFLLSWNGATI</sequence>
<dbReference type="EMBL" id="MEKH01000012">
    <property type="protein sequence ID" value="ODN99249.1"/>
    <property type="molecule type" value="Genomic_DNA"/>
</dbReference>
<evidence type="ECO:0000313" key="2">
    <source>
        <dbReference type="Proteomes" id="UP000095149"/>
    </source>
</evidence>
<accession>A0A1E3JEF5</accession>
<reference evidence="1 2" key="1">
    <citation type="submission" date="2016-06" db="EMBL/GenBank/DDBJ databases">
        <title>Evolution of pathogenesis and genome organization in the Tremellales.</title>
        <authorList>
            <person name="Cuomo C."/>
            <person name="Litvintseva A."/>
            <person name="Heitman J."/>
            <person name="Chen Y."/>
            <person name="Sun S."/>
            <person name="Springer D."/>
            <person name="Dromer F."/>
            <person name="Young S."/>
            <person name="Zeng Q."/>
            <person name="Chapman S."/>
            <person name="Gujja S."/>
            <person name="Saif S."/>
            <person name="Birren B."/>
        </authorList>
    </citation>
    <scope>NUCLEOTIDE SEQUENCE [LARGE SCALE GENOMIC DNA]</scope>
    <source>
        <strain evidence="1 2">CBS 6273</strain>
    </source>
</reference>